<name>A0A0S2HZK6_9BACT</name>
<feature type="compositionally biased region" description="Polar residues" evidence="1">
    <location>
        <begin position="1128"/>
        <end position="1146"/>
    </location>
</feature>
<dbReference type="STRING" id="1307839.L21SP5_01805"/>
<sequence length="2461" mass="282246">MERYSVVAVLVLLFFGLLPTKRVAAQNEIFPVEDSTGKNPYNLPYNFNDESGLLLDSTRFHSPLMMETPDLLKKEVEYDPDNNRYIIRHKLGDKINYKAPRYLSVEDYLEYDLNNFKRDYWKQRARSENFEHKRALIPQLHIGSKVFETIFGSNTIDIKPRGEATLDFGLKYNKTDNPQLAEEQRSDLTFDFDERIQMNVTGKIGENLSLKLSYDTEASFEFENEMNIRYQGNEDDIIQRIEAGNVSLPLSGTLIQGSQNLFGILTEMKFGKLNITTLFSQQKSETKNITVEGGATKRRFEVQANEYDDNRHYFLAHYFRENYEEALKDYPLIRSNVRVDRIEVWVLNKNNMVENTRNIVAFSQLAENTTPSGAHSFPQNGSLYNNVNNDGGIRNIASAVGSLESMNFQNGTDFEVFESARKLDQTEYTFNPNLGYISLNSKLRSDEIVAVAYDVQVQGESYSVGEMTTGGGDSDSTLIVKLLKPTSFSPNHPTWDLMMKNIYKLDAYNISREDFMLNVMYNDVAIGTDVFSLPTENENLRGKNLLKVLNLDRLNTQNQRVENGDGMFDFAEGITINSSKGYVIFPVLEPFGNFLRRQFGDTTDTDAMSQADQFVYDVLYDSTKTFAEQISEKNKFSIGGSYKSSAGSEIPLNAINIPKGSVKVTAGGRELTEGVDYTVDYYLGRVKILDEGLLQSQTPINISLESNTMFSIQSKTLLGTTLEYRVNEDLLLGGSLLNLTERPLTQKVNVGNEPISNTIWGFNVNYEKEVPFLTKMVDKLPFIETKAPSKITATAEFAHLIPGHNKAIKHKGEAFLDDFEGATADITMKEPYYWFLASTPKRFNEDYTATGDDIYNYTRNRAQLSWYFIDPTFYEGATPVSDEAISNLNAYEVKENQIFPNRDPEQGIYNTLSVFNLSFFPNERGPYNFDDDPTNIDQDGKFTNPEERWAGIQRNVRTSDFEEANIEFIEFWMMDPYAQDEEDGITRDDPDPALFINLGNISEDVLKDYRRSFENGLDRNGTTDGTDTTAWGIVSNRQVVSDGFDDVGRDVQDVGYDGLTNTREREFFVDNQVYSETFLSNLTPEARAELEDDPAQDDYHYYKGGGYESNSFFNNNIINRYRYFTNPHGNSPASTGTESQMQTSLPNNEDINNDNTLNQVDAYYEYKIDLSPENLDNAKKYIVDENDVTVSMPDGSSKTVTWYQFKVPVRDPDFVEGNISDFRSIRFMRMYLTGFNRDVTLRFAELNLIRGEWRKYRYVLEEGGEVVDDDIDLSNAQFDVGTVNVEENGQRTPVNYVLPPDVDRVIDPSNSQMRQLNEQSISMKVRDLPDGFAKAIYKNIRFDMRQYKRLKMYIHAEELEDVPLEDNELSVFVRLGTDIKENYYEYEIPVVLTPPGNYTSAESDRQAVWPIENELNIPLSVFTDTKKERNDLIGDAEAGVSLLTEYLKQHGKNTVKVRGNPNLAEVVTFTIGVRNPRNDHQIHSGEIWVNELRLTEFDEEGGWAANARLTAQLADLGTVTLAGATSKPGFGGLEQKLNERQLNEIYQYDVNTSLQLGQFFPEDMGVKIPMYVGYAETFTNPKYNPLAKDIEFDKSLEGLSPSEQDELKKLARKYNMRRSINFTGVRFGKQKKDPHFYDLNNWSFSYSYNQNYNRDVNLAYHNQQQHTGSINYIYNNRIEPWEPFKNADLNSNYFGLIKDFNINYAPSQVSFSSVVSRKYNKMKRRNLNIPDQVFQPTYDKNFTWNRNYGLVYNLSKSIKVNFDASAIARIDEPEGKVERGMPKYDSIRNDIMEEFYQLGTMTQYNQNIAVTYQLPLSKIPGLKWINATAGYTGTYDWNRGPELNTDIEPGHSIQNNNTINGGANLAFDRLFKQSQYISDIHRKFKKPLSERFDEKIKYEVTYEKREFDLEAGDERTIFHRLGTEDVTIKLVDAEGNDVEMRYEVDDDRRIILKPENDLEDVSLVVTGKKQRSQGPLQIMSEYFVRIGTGLKSARMDYTQNNGSIMHGISSAPNALGMSFRENDARPGWEYVFGLSDPEFMERALKDDWLEDDIDSTLIEPYTMTFQENMSVNGTYIPLNGLEIKLKAQWARTRNTDRYYYSDTYEGFQPSTPTSVRSTGNWSMSVWTFSSAFDKMDDREYTNDVYREFLSNRKKIAQRLAAQRAGVNGYDPNDLTEGGYPDGYPSYSQDVVVPAFIAAYVDGTEVNNVALSVVRPIFSLLRPDWRIDYDGFMQFGVFKNNFRNFKLQHSYKAVFTMGGYTNNPSWSDLSENDPNNDGLSFIRSQQDTSLFVTRNSISQITISEDFLPFFEVNMTWKSNVTTRLAFNKRRTLSLNTSNNNVAESRRNELVIGSGYRFDNLTLVFRTRGGGQRKFNSPVELRADFSIADDVKYVHKPDSDFTELVDGKLVYKFGFTANYRFSKNLELRGYLDYTMTEPKMSPPYKTTVLNFGFSFKFRLVDTG</sequence>
<dbReference type="EMBL" id="CP013118">
    <property type="protein sequence ID" value="ALO15446.1"/>
    <property type="molecule type" value="Genomic_DNA"/>
</dbReference>
<dbReference type="OrthoDB" id="9806090at2"/>
<organism evidence="3 4">
    <name type="scientific">Salinivirga cyanobacteriivorans</name>
    <dbReference type="NCBI Taxonomy" id="1307839"/>
    <lineage>
        <taxon>Bacteria</taxon>
        <taxon>Pseudomonadati</taxon>
        <taxon>Bacteroidota</taxon>
        <taxon>Bacteroidia</taxon>
        <taxon>Bacteroidales</taxon>
        <taxon>Salinivirgaceae</taxon>
        <taxon>Salinivirga</taxon>
    </lineage>
</organism>
<accession>A0A0S2HZK6</accession>
<gene>
    <name evidence="3" type="ORF">L21SP5_01805</name>
</gene>
<dbReference type="InterPro" id="IPR025684">
    <property type="entry name" value="SprA_N_dom"/>
</dbReference>
<feature type="domain" description="Gliding motility protein SprA N-terminal" evidence="2">
    <location>
        <begin position="73"/>
        <end position="355"/>
    </location>
</feature>
<feature type="domain" description="Gliding motility protein SprA N-terminal" evidence="2">
    <location>
        <begin position="1080"/>
        <end position="1596"/>
    </location>
</feature>
<keyword evidence="4" id="KW-1185">Reference proteome</keyword>
<protein>
    <submittedName>
        <fullName evidence="3">Cell surface protein SprA</fullName>
    </submittedName>
</protein>
<dbReference type="Proteomes" id="UP000064893">
    <property type="component" value="Chromosome"/>
</dbReference>
<reference evidence="3 4" key="1">
    <citation type="submission" date="2015-11" db="EMBL/GenBank/DDBJ databases">
        <title>Description and complete genome sequence of a novel strain predominating in hypersaline microbial mats and representing a new family of the Bacteriodetes phylum.</title>
        <authorList>
            <person name="Spring S."/>
            <person name="Bunk B."/>
            <person name="Sproer C."/>
            <person name="Klenk H.-P."/>
        </authorList>
    </citation>
    <scope>NUCLEOTIDE SEQUENCE [LARGE SCALE GENOMIC DNA]</scope>
    <source>
        <strain evidence="3 4">L21-Spi-D4</strain>
    </source>
</reference>
<dbReference type="KEGG" id="blq:L21SP5_01805"/>
<feature type="region of interest" description="Disordered" evidence="1">
    <location>
        <begin position="1128"/>
        <end position="1154"/>
    </location>
</feature>
<evidence type="ECO:0000313" key="4">
    <source>
        <dbReference type="Proteomes" id="UP000064893"/>
    </source>
</evidence>
<dbReference type="PATRIC" id="fig|1307839.3.peg.1908"/>
<evidence type="ECO:0000313" key="3">
    <source>
        <dbReference type="EMBL" id="ALO15446.1"/>
    </source>
</evidence>
<evidence type="ECO:0000256" key="1">
    <source>
        <dbReference type="SAM" id="MobiDB-lite"/>
    </source>
</evidence>
<evidence type="ECO:0000259" key="2">
    <source>
        <dbReference type="Pfam" id="PF14349"/>
    </source>
</evidence>
<dbReference type="InterPro" id="IPR026377">
    <property type="entry name" value="Cell_surface_SprA"/>
</dbReference>
<dbReference type="RefSeq" id="WP_057952910.1">
    <property type="nucleotide sequence ID" value="NZ_CP013118.1"/>
</dbReference>
<dbReference type="Pfam" id="PF14349">
    <property type="entry name" value="SprA_N"/>
    <property type="match status" value="2"/>
</dbReference>
<proteinExistence type="predicted"/>
<dbReference type="NCBIfam" id="TIGR04189">
    <property type="entry name" value="surface_SprA"/>
    <property type="match status" value="1"/>
</dbReference>